<name>A0A383UX92_BLUHO</name>
<protein>
    <submittedName>
        <fullName evidence="1">Uncharacterized protein</fullName>
    </submittedName>
</protein>
<proteinExistence type="predicted"/>
<dbReference type="Proteomes" id="UP000275772">
    <property type="component" value="Unassembled WGS sequence"/>
</dbReference>
<organism evidence="1 2">
    <name type="scientific">Blumeria hordei</name>
    <name type="common">Barley powdery mildew</name>
    <name type="synonym">Blumeria graminis f. sp. hordei</name>
    <dbReference type="NCBI Taxonomy" id="2867405"/>
    <lineage>
        <taxon>Eukaryota</taxon>
        <taxon>Fungi</taxon>
        <taxon>Dikarya</taxon>
        <taxon>Ascomycota</taxon>
        <taxon>Pezizomycotina</taxon>
        <taxon>Leotiomycetes</taxon>
        <taxon>Erysiphales</taxon>
        <taxon>Erysiphaceae</taxon>
        <taxon>Blumeria</taxon>
    </lineage>
</organism>
<gene>
    <name evidence="1" type="ORF">BLGHR1_14706</name>
</gene>
<dbReference type="AlphaFoldDB" id="A0A383UX92"/>
<evidence type="ECO:0000313" key="2">
    <source>
        <dbReference type="Proteomes" id="UP000275772"/>
    </source>
</evidence>
<accession>A0A383UX92</accession>
<sequence>MGSKFRRKCMIHSLCFLCVQLFFTLRLYDDVPHSDLHQEIAHR</sequence>
<reference evidence="1 2" key="1">
    <citation type="submission" date="2017-11" db="EMBL/GenBank/DDBJ databases">
        <authorList>
            <person name="Kracher B."/>
        </authorList>
    </citation>
    <scope>NUCLEOTIDE SEQUENCE [LARGE SCALE GENOMIC DNA]</scope>
    <source>
        <strain evidence="1 2">RACE1</strain>
    </source>
</reference>
<dbReference type="VEuPathDB" id="FungiDB:BLGHR1_14706"/>
<evidence type="ECO:0000313" key="1">
    <source>
        <dbReference type="EMBL" id="SZF03912.1"/>
    </source>
</evidence>
<dbReference type="EMBL" id="UNSH01000060">
    <property type="protein sequence ID" value="SZF03912.1"/>
    <property type="molecule type" value="Genomic_DNA"/>
</dbReference>